<dbReference type="Gene3D" id="3.40.50.300">
    <property type="entry name" value="P-loop containing nucleotide triphosphate hydrolases"/>
    <property type="match status" value="1"/>
</dbReference>
<dbReference type="InterPro" id="IPR011990">
    <property type="entry name" value="TPR-like_helical_dom_sf"/>
</dbReference>
<keyword evidence="3" id="KW-1185">Reference proteome</keyword>
<dbReference type="Pfam" id="PF13401">
    <property type="entry name" value="AAA_22"/>
    <property type="match status" value="1"/>
</dbReference>
<dbReference type="InterPro" id="IPR036388">
    <property type="entry name" value="WH-like_DNA-bd_sf"/>
</dbReference>
<comment type="caution">
    <text evidence="2">The sequence shown here is derived from an EMBL/GenBank/DDBJ whole genome shotgun (WGS) entry which is preliminary data.</text>
</comment>
<dbReference type="GO" id="GO:0004674">
    <property type="term" value="F:protein serine/threonine kinase activity"/>
    <property type="evidence" value="ECO:0007669"/>
    <property type="project" value="UniProtKB-KW"/>
</dbReference>
<dbReference type="Proteomes" id="UP001519363">
    <property type="component" value="Unassembled WGS sequence"/>
</dbReference>
<dbReference type="SUPFAM" id="SSF52540">
    <property type="entry name" value="P-loop containing nucleoside triphosphate hydrolases"/>
    <property type="match status" value="1"/>
</dbReference>
<name>A0ABS5AJW3_9PSEU</name>
<dbReference type="EC" id="2.7.11.1" evidence="2"/>
<reference evidence="2 3" key="1">
    <citation type="submission" date="2021-03" db="EMBL/GenBank/DDBJ databases">
        <title>Sequencing the genomes of 1000 actinobacteria strains.</title>
        <authorList>
            <person name="Klenk H.-P."/>
        </authorList>
    </citation>
    <scope>NUCLEOTIDE SEQUENCE [LARGE SCALE GENOMIC DNA]</scope>
    <source>
        <strain evidence="2 3">DSM 44580</strain>
    </source>
</reference>
<dbReference type="PRINTS" id="PR00364">
    <property type="entry name" value="DISEASERSIST"/>
</dbReference>
<dbReference type="InterPro" id="IPR000792">
    <property type="entry name" value="Tscrpt_reg_LuxR_C"/>
</dbReference>
<dbReference type="SUPFAM" id="SSF46894">
    <property type="entry name" value="C-terminal effector domain of the bipartite response regulators"/>
    <property type="match status" value="1"/>
</dbReference>
<dbReference type="SMART" id="SM00028">
    <property type="entry name" value="TPR"/>
    <property type="match status" value="3"/>
</dbReference>
<evidence type="ECO:0000259" key="1">
    <source>
        <dbReference type="PROSITE" id="PS50043"/>
    </source>
</evidence>
<dbReference type="PRINTS" id="PR00038">
    <property type="entry name" value="HTHLUXR"/>
</dbReference>
<accession>A0ABS5AJW3</accession>
<keyword evidence="2" id="KW-0418">Kinase</keyword>
<dbReference type="InterPro" id="IPR019734">
    <property type="entry name" value="TPR_rpt"/>
</dbReference>
<dbReference type="PANTHER" id="PTHR47691:SF3">
    <property type="entry name" value="HTH-TYPE TRANSCRIPTIONAL REGULATOR RV0890C-RELATED"/>
    <property type="match status" value="1"/>
</dbReference>
<dbReference type="Pfam" id="PF00196">
    <property type="entry name" value="GerE"/>
    <property type="match status" value="1"/>
</dbReference>
<dbReference type="Pfam" id="PF17874">
    <property type="entry name" value="TPR_MalT"/>
    <property type="match status" value="1"/>
</dbReference>
<dbReference type="Gene3D" id="1.25.40.10">
    <property type="entry name" value="Tetratricopeptide repeat domain"/>
    <property type="match status" value="1"/>
</dbReference>
<dbReference type="RefSeq" id="WP_209707306.1">
    <property type="nucleotide sequence ID" value="NZ_JAGIOO010000001.1"/>
</dbReference>
<feature type="domain" description="HTH luxR-type" evidence="1">
    <location>
        <begin position="686"/>
        <end position="751"/>
    </location>
</feature>
<dbReference type="SUPFAM" id="SSF48452">
    <property type="entry name" value="TPR-like"/>
    <property type="match status" value="1"/>
</dbReference>
<evidence type="ECO:0000313" key="2">
    <source>
        <dbReference type="EMBL" id="MBP2476499.1"/>
    </source>
</evidence>
<dbReference type="Gene3D" id="1.10.10.10">
    <property type="entry name" value="Winged helix-like DNA-binding domain superfamily/Winged helix DNA-binding domain"/>
    <property type="match status" value="1"/>
</dbReference>
<dbReference type="InterPro" id="IPR027417">
    <property type="entry name" value="P-loop_NTPase"/>
</dbReference>
<dbReference type="PANTHER" id="PTHR47691">
    <property type="entry name" value="REGULATOR-RELATED"/>
    <property type="match status" value="1"/>
</dbReference>
<protein>
    <submittedName>
        <fullName evidence="2">Non-specific serine/threonine protein kinase</fullName>
        <ecNumber evidence="2">2.7.11.1</ecNumber>
    </submittedName>
</protein>
<keyword evidence="2" id="KW-0808">Transferase</keyword>
<proteinExistence type="predicted"/>
<dbReference type="EMBL" id="JAGIOO010000001">
    <property type="protein sequence ID" value="MBP2476499.1"/>
    <property type="molecule type" value="Genomic_DNA"/>
</dbReference>
<keyword evidence="2" id="KW-0723">Serine/threonine-protein kinase</keyword>
<dbReference type="InterPro" id="IPR049945">
    <property type="entry name" value="AAA_22"/>
</dbReference>
<organism evidence="2 3">
    <name type="scientific">Crossiella equi</name>
    <dbReference type="NCBI Taxonomy" id="130796"/>
    <lineage>
        <taxon>Bacteria</taxon>
        <taxon>Bacillati</taxon>
        <taxon>Actinomycetota</taxon>
        <taxon>Actinomycetes</taxon>
        <taxon>Pseudonocardiales</taxon>
        <taxon>Pseudonocardiaceae</taxon>
        <taxon>Crossiella</taxon>
    </lineage>
</organism>
<dbReference type="CDD" id="cd06170">
    <property type="entry name" value="LuxR_C_like"/>
    <property type="match status" value="1"/>
</dbReference>
<gene>
    <name evidence="2" type="ORF">JOF53_005371</name>
</gene>
<evidence type="ECO:0000313" key="3">
    <source>
        <dbReference type="Proteomes" id="UP001519363"/>
    </source>
</evidence>
<dbReference type="SMART" id="SM00421">
    <property type="entry name" value="HTH_LUXR"/>
    <property type="match status" value="1"/>
</dbReference>
<dbReference type="InterPro" id="IPR041617">
    <property type="entry name" value="TPR_MalT"/>
</dbReference>
<dbReference type="InterPro" id="IPR016032">
    <property type="entry name" value="Sig_transdc_resp-reg_C-effctor"/>
</dbReference>
<dbReference type="PROSITE" id="PS50043">
    <property type="entry name" value="HTH_LUXR_2"/>
    <property type="match status" value="1"/>
</dbReference>
<sequence length="760" mass="83329">MTTLVGRRRDVAEVKRLLSTTRLITLTGVGGVGKTRLAARVAAELRRSFRDGAWLVELADLTDPALVPHAVATALGLHDDTGRDRLAVLAEQLRARSVLIMLDNCEHLLDACATLVVRLLRAVPGLRVLATSRQPLGVTEEQVWPVPPLAVPDPDSAMPHQDTALTLFAERAAAVSPDFALTAENRPAVARLCKQLDGLPLAIELAAVRVRALTVGEIEERLHDRYRLLTGGSRAALPRHQTLRAAVDWSFELCAPREQLLWARLSVFAGSFDLAAAGAVCSGDGLLVEEVFELVTRLVDKSILSREDHPGGARYRLLDTLREFGQDKLSPAAREAVQARHCAHYLSQLERAEHDWFGPQQLATFRWLESEHANLRAALDSCLVTEDRAEQGLRLAGDLWCYWAGCGYLAEGGYWLDRALALAREDSPARRKALWVNGYVATLQGRVDTARDLLARCREDADRHGDELSAAYAVHRQGCLSLVGDELDEAVMLFERALEHYQGLDVVNGHVLMAYIELAVALVFRQDWERAAQLCHTACRLGSAAGEVWAQAYARFTLGLVAFSQGELNAAREHARESLSTKREFHDLLGIVLAVELLAWIAAAEGQADRAAVLLGATEAQWGAVGYPLFGSRYFTEPHARCAEAARAALGPAAYLEAHGRGRDLTTAAAIDLALGVRRVSPRPLLAPEPSTLTRRERQVAELVAEGLSNKEIGERLVIAVRTAEGHVERILQKLGFSSRARIAAWVAERRPRDVGPEQR</sequence>